<dbReference type="Pfam" id="PF15542">
    <property type="entry name" value="Ntox50"/>
    <property type="match status" value="1"/>
</dbReference>
<dbReference type="AlphaFoldDB" id="A0A926HZN1"/>
<keyword evidence="3" id="KW-1185">Reference proteome</keyword>
<name>A0A926HZN1_9FIRM</name>
<evidence type="ECO:0000313" key="2">
    <source>
        <dbReference type="EMBL" id="MBC8546107.1"/>
    </source>
</evidence>
<dbReference type="Proteomes" id="UP000653127">
    <property type="component" value="Unassembled WGS sequence"/>
</dbReference>
<dbReference type="RefSeq" id="WP_249282253.1">
    <property type="nucleotide sequence ID" value="NZ_JACRST010000003.1"/>
</dbReference>
<reference evidence="2" key="1">
    <citation type="submission" date="2020-08" db="EMBL/GenBank/DDBJ databases">
        <title>Genome public.</title>
        <authorList>
            <person name="Liu C."/>
            <person name="Sun Q."/>
        </authorList>
    </citation>
    <scope>NUCLEOTIDE SEQUENCE</scope>
    <source>
        <strain evidence="2">NSJ-31</strain>
    </source>
</reference>
<evidence type="ECO:0000259" key="1">
    <source>
        <dbReference type="Pfam" id="PF15542"/>
    </source>
</evidence>
<dbReference type="Pfam" id="PF06152">
    <property type="entry name" value="Phage_min_cap2"/>
    <property type="match status" value="1"/>
</dbReference>
<sequence length="546" mass="60650">MMLTPEQIDAIRDAATKLTDPISSYLISEIARRISEAGQLTSTAAYEVWKLQNLGVSQREIKKRIRKLLKVSHQELRRLLTQSAEVGYNYDIMNFPFAQAVPFAENIVLQQTIAAAVKLAQDDLTNMVQTIGFVAPDGKTYPLTAAYKKACDFAFEQVATGASDYNTAIRQATKNLAHKGVQWIDYQSGAHTSLEAAVRRNIMGGLGLMQEQISRQEHDSLGADGWEISAHAASAPDHEPIQGRQYSDAEYMALNNSLARRIGTLNCGHVAFPVILGVSVPQYTPEELAKFKRDNATGIEYLGKHYTMYEATQMQRKLERSMRAQKRKILVDESTGDTEKLQIDQIKLQVLSGEYKRFSAAAGLRTQSERAEIANFGKGQAARAKSGYARVATAANSMYDIGSGEKNIKAYMRDLPLRRKIQSDQVITTIEPGQFRKHVAGTNEYKQYVEKLKKQGKNGPSRLTVSADEAQALVDQYKGTGILERTNDGVWQSKEVVTMHPDVIGVVVDNRNGAEAETTVFKIHYGKRGTHIVPDYPSKKGAKGRR</sequence>
<dbReference type="InterPro" id="IPR009319">
    <property type="entry name" value="Phage_A118_VSP1"/>
</dbReference>
<protein>
    <recommendedName>
        <fullName evidence="1">Bacterial toxin 50 domain-containing protein</fullName>
    </recommendedName>
</protein>
<proteinExistence type="predicted"/>
<comment type="caution">
    <text evidence="2">The sequence shown here is derived from an EMBL/GenBank/DDBJ whole genome shotgun (WGS) entry which is preliminary data.</text>
</comment>
<organism evidence="2 3">
    <name type="scientific">Ligaoa zhengdingensis</name>
    <dbReference type="NCBI Taxonomy" id="2763658"/>
    <lineage>
        <taxon>Bacteria</taxon>
        <taxon>Bacillati</taxon>
        <taxon>Bacillota</taxon>
        <taxon>Clostridia</taxon>
        <taxon>Eubacteriales</taxon>
        <taxon>Oscillospiraceae</taxon>
        <taxon>Ligaoa</taxon>
    </lineage>
</organism>
<evidence type="ECO:0000313" key="3">
    <source>
        <dbReference type="Proteomes" id="UP000653127"/>
    </source>
</evidence>
<dbReference type="GO" id="GO:0005198">
    <property type="term" value="F:structural molecule activity"/>
    <property type="evidence" value="ECO:0007669"/>
    <property type="project" value="InterPro"/>
</dbReference>
<feature type="domain" description="Bacterial toxin 50" evidence="1">
    <location>
        <begin position="430"/>
        <end position="534"/>
    </location>
</feature>
<dbReference type="EMBL" id="JACRST010000003">
    <property type="protein sequence ID" value="MBC8546107.1"/>
    <property type="molecule type" value="Genomic_DNA"/>
</dbReference>
<gene>
    <name evidence="2" type="ORF">H8711_04050</name>
</gene>
<accession>A0A926HZN1</accession>
<dbReference type="InterPro" id="IPR029100">
    <property type="entry name" value="Ntox50"/>
</dbReference>